<evidence type="ECO:0000259" key="3">
    <source>
        <dbReference type="Pfam" id="PF08543"/>
    </source>
</evidence>
<reference evidence="5" key="1">
    <citation type="journal article" date="2019" name="Int. J. Syst. Evol. Microbiol.">
        <title>The Global Catalogue of Microorganisms (GCM) 10K type strain sequencing project: providing services to taxonomists for standard genome sequencing and annotation.</title>
        <authorList>
            <consortium name="The Broad Institute Genomics Platform"/>
            <consortium name="The Broad Institute Genome Sequencing Center for Infectious Disease"/>
            <person name="Wu L."/>
            <person name="Ma J."/>
        </authorList>
    </citation>
    <scope>NUCLEOTIDE SEQUENCE [LARGE SCALE GENOMIC DNA]</scope>
    <source>
        <strain evidence="5">JCM 17706</strain>
    </source>
</reference>
<keyword evidence="4" id="KW-0808">Transferase</keyword>
<dbReference type="InterPro" id="IPR013749">
    <property type="entry name" value="PM/HMP-P_kinase-1"/>
</dbReference>
<accession>A0ABP9MJJ1</accession>
<evidence type="ECO:0000313" key="4">
    <source>
        <dbReference type="EMBL" id="GAA5096288.1"/>
    </source>
</evidence>
<gene>
    <name evidence="4" type="primary">thiD_2</name>
    <name evidence="4" type="ORF">GCM10023260_05070</name>
</gene>
<feature type="domain" description="Pyridoxamine kinase/Phosphomethylpyrimidine kinase" evidence="3">
    <location>
        <begin position="20"/>
        <end position="276"/>
    </location>
</feature>
<sequence>MELQKDELFIPRILSIAGTDPSGGAGMHADLKVFSAMKTYGMSVVTAVVAQNTQGVRSFQALEASFVADQIDSVFEDIHVDAVKIGMVANAQIARVIAERLAHHKARFIVFDPVMVAKSGDVLLQPDTIEIMRDVLVPMATLITPNLPEASLLLGCEVQWSLNSMYQYAPQLLELGCKAVLLKGGHLSTLARESMENDNSSSPDLYCDGEDLVMLDASRLKTTHDHGTGCTISAAIAALLPIQPLFCAVKQAKDYLHGALSAADVLQVGKGRGPLHHFYELWKSV</sequence>
<protein>
    <recommendedName>
        <fullName evidence="2">hydroxymethylpyrimidine kinase</fullName>
        <ecNumber evidence="2">2.7.1.49</ecNumber>
    </recommendedName>
</protein>
<keyword evidence="4" id="KW-0418">Kinase</keyword>
<dbReference type="GO" id="GO:0016301">
    <property type="term" value="F:kinase activity"/>
    <property type="evidence" value="ECO:0007669"/>
    <property type="project" value="UniProtKB-KW"/>
</dbReference>
<organism evidence="4 5">
    <name type="scientific">Bartonella acomydis</name>
    <dbReference type="NCBI Taxonomy" id="686234"/>
    <lineage>
        <taxon>Bacteria</taxon>
        <taxon>Pseudomonadati</taxon>
        <taxon>Pseudomonadota</taxon>
        <taxon>Alphaproteobacteria</taxon>
        <taxon>Hyphomicrobiales</taxon>
        <taxon>Bartonellaceae</taxon>
        <taxon>Bartonella</taxon>
    </lineage>
</organism>
<name>A0ABP9MJJ1_9HYPH</name>
<dbReference type="CDD" id="cd01169">
    <property type="entry name" value="HMPP_kinase"/>
    <property type="match status" value="1"/>
</dbReference>
<dbReference type="EMBL" id="BAABIY010000012">
    <property type="protein sequence ID" value="GAA5096288.1"/>
    <property type="molecule type" value="Genomic_DNA"/>
</dbReference>
<comment type="caution">
    <text evidence="4">The sequence shown here is derived from an EMBL/GenBank/DDBJ whole genome shotgun (WGS) entry which is preliminary data.</text>
</comment>
<dbReference type="Proteomes" id="UP001501525">
    <property type="component" value="Unassembled WGS sequence"/>
</dbReference>
<evidence type="ECO:0000313" key="5">
    <source>
        <dbReference type="Proteomes" id="UP001501525"/>
    </source>
</evidence>
<dbReference type="InterPro" id="IPR029056">
    <property type="entry name" value="Ribokinase-like"/>
</dbReference>
<dbReference type="EC" id="2.7.1.49" evidence="2"/>
<evidence type="ECO:0000256" key="1">
    <source>
        <dbReference type="ARBA" id="ARBA00004948"/>
    </source>
</evidence>
<dbReference type="PANTHER" id="PTHR20858:SF17">
    <property type="entry name" value="HYDROXYMETHYLPYRIMIDINE_PHOSPHOMETHYLPYRIMIDINE KINASE THI20-RELATED"/>
    <property type="match status" value="1"/>
</dbReference>
<dbReference type="Pfam" id="PF08543">
    <property type="entry name" value="Phos_pyr_kin"/>
    <property type="match status" value="1"/>
</dbReference>
<dbReference type="RefSeq" id="WP_345096421.1">
    <property type="nucleotide sequence ID" value="NZ_BAABIY010000012.1"/>
</dbReference>
<dbReference type="InterPro" id="IPR004399">
    <property type="entry name" value="HMP/HMP-P_kinase_dom"/>
</dbReference>
<comment type="pathway">
    <text evidence="1">Cofactor biosynthesis; thiamine diphosphate biosynthesis.</text>
</comment>
<dbReference type="NCBIfam" id="TIGR00097">
    <property type="entry name" value="HMP-P_kinase"/>
    <property type="match status" value="1"/>
</dbReference>
<dbReference type="PANTHER" id="PTHR20858">
    <property type="entry name" value="PHOSPHOMETHYLPYRIMIDINE KINASE"/>
    <property type="match status" value="1"/>
</dbReference>
<keyword evidence="5" id="KW-1185">Reference proteome</keyword>
<evidence type="ECO:0000256" key="2">
    <source>
        <dbReference type="ARBA" id="ARBA00012135"/>
    </source>
</evidence>
<dbReference type="Gene3D" id="3.40.1190.20">
    <property type="match status" value="1"/>
</dbReference>
<proteinExistence type="predicted"/>
<dbReference type="SUPFAM" id="SSF53613">
    <property type="entry name" value="Ribokinase-like"/>
    <property type="match status" value="1"/>
</dbReference>